<reference evidence="1 2" key="1">
    <citation type="journal article" date="2013" name="Genome Announc.">
        <title>Draft Genome Sequence of 'Candidatus Halobonum tyrrellensis' Strain G22, Isolated from the Hypersaline Waters of Lake Tyrrell, Australia.</title>
        <authorList>
            <person name="Ugalde J.A."/>
            <person name="Narasingarao P."/>
            <person name="Kuo S."/>
            <person name="Podell S."/>
            <person name="Allen E.E."/>
        </authorList>
    </citation>
    <scope>NUCLEOTIDE SEQUENCE [LARGE SCALE GENOMIC DNA]</scope>
    <source>
        <strain evidence="1 2">G22</strain>
    </source>
</reference>
<name>V4HNB7_9EURY</name>
<protein>
    <submittedName>
        <fullName evidence="1">Uncharacterized protein</fullName>
    </submittedName>
</protein>
<dbReference type="Proteomes" id="UP000017840">
    <property type="component" value="Unassembled WGS sequence"/>
</dbReference>
<gene>
    <name evidence="1" type="ORF">K933_04211</name>
</gene>
<dbReference type="STRING" id="1324957.K933_04211"/>
<organism evidence="1 2">
    <name type="scientific">Candidatus Halobonum tyrrellensis G22</name>
    <dbReference type="NCBI Taxonomy" id="1324957"/>
    <lineage>
        <taxon>Archaea</taxon>
        <taxon>Methanobacteriati</taxon>
        <taxon>Methanobacteriota</taxon>
        <taxon>Stenosarchaea group</taxon>
        <taxon>Halobacteria</taxon>
        <taxon>Halobacteriales</taxon>
        <taxon>Haloferacaceae</taxon>
        <taxon>Candidatus Halobonum</taxon>
    </lineage>
</organism>
<sequence length="198" mass="22078">MTMGVDIRDHPDAPPTEELREFTLVPIAGEEIRRRRDDGEELVERNLRESRSDVYVEMEPDPTSRGPADDIGTALYRLVQLFGTPQFPEFEAGTDVGWRDDTTFKYLFRLTTADAAAPDAEGSDGEGEGTAAGDRELPDEWLVTVFDWHTQLGVGVAGWSGDDVELDEYDGAVGLVTLALVTNLVTEPLQCEYEDMWY</sequence>
<proteinExistence type="predicted"/>
<evidence type="ECO:0000313" key="1">
    <source>
        <dbReference type="EMBL" id="ESP89404.1"/>
    </source>
</evidence>
<evidence type="ECO:0000313" key="2">
    <source>
        <dbReference type="Proteomes" id="UP000017840"/>
    </source>
</evidence>
<dbReference type="EMBL" id="ASGZ01000012">
    <property type="protein sequence ID" value="ESP89404.1"/>
    <property type="molecule type" value="Genomic_DNA"/>
</dbReference>
<dbReference type="eggNOG" id="ENOG502N5UQ">
    <property type="taxonomic scope" value="Archaea"/>
</dbReference>
<keyword evidence="2" id="KW-1185">Reference proteome</keyword>
<accession>V4HNB7</accession>
<comment type="caution">
    <text evidence="1">The sequence shown here is derived from an EMBL/GenBank/DDBJ whole genome shotgun (WGS) entry which is preliminary data.</text>
</comment>
<dbReference type="AlphaFoldDB" id="V4HNB7"/>